<organism evidence="2 3">
    <name type="scientific">Lunasporangiospora selenospora</name>
    <dbReference type="NCBI Taxonomy" id="979761"/>
    <lineage>
        <taxon>Eukaryota</taxon>
        <taxon>Fungi</taxon>
        <taxon>Fungi incertae sedis</taxon>
        <taxon>Mucoromycota</taxon>
        <taxon>Mortierellomycotina</taxon>
        <taxon>Mortierellomycetes</taxon>
        <taxon>Mortierellales</taxon>
        <taxon>Mortierellaceae</taxon>
        <taxon>Lunasporangiospora</taxon>
    </lineage>
</organism>
<reference evidence="2" key="1">
    <citation type="journal article" date="2020" name="Fungal Divers.">
        <title>Resolving the Mortierellaceae phylogeny through synthesis of multi-gene phylogenetics and phylogenomics.</title>
        <authorList>
            <person name="Vandepol N."/>
            <person name="Liber J."/>
            <person name="Desiro A."/>
            <person name="Na H."/>
            <person name="Kennedy M."/>
            <person name="Barry K."/>
            <person name="Grigoriev I.V."/>
            <person name="Miller A.N."/>
            <person name="O'Donnell K."/>
            <person name="Stajich J.E."/>
            <person name="Bonito G."/>
        </authorList>
    </citation>
    <scope>NUCLEOTIDE SEQUENCE</scope>
    <source>
        <strain evidence="2">KOD1015</strain>
    </source>
</reference>
<name>A0A9P6KB28_9FUNG</name>
<keyword evidence="3" id="KW-1185">Reference proteome</keyword>
<keyword evidence="1" id="KW-0472">Membrane</keyword>
<feature type="transmembrane region" description="Helical" evidence="1">
    <location>
        <begin position="316"/>
        <end position="339"/>
    </location>
</feature>
<feature type="transmembrane region" description="Helical" evidence="1">
    <location>
        <begin position="381"/>
        <end position="402"/>
    </location>
</feature>
<sequence length="450" mass="51676">MAQHSYQLFSISNGSLPVSTTSASPSQTITRASEAELELLFNHIPEFIKTPDNTTRAAYQRNAQAILVRVCRSIERENYKSYRIFLEDLLDLNFKAWESNKDLSHAQNPISLVLVKVKTDPPIADVLWILIDYCIQMAKEEEDYRYVSPVTSTLRGIIELNDQHRDIVHDTLKGLAFIPVKDKAEIVSLAAVAHSLKFPWPLRKVDTRSIYECQSKSPVFRKGEQKIDQGDHKFAHDVYEASYDMLWTVSGSESKLGGPPPKQTWFHILFYTILFKCGVRSKVNVKCYDFNRDMLDNPAIIALLEYKWNTIGHAYWLVRFYALFLFYFLVLGATIVQVWGRVSRVSLFSGYIVIIVMALVFLMFKVVYYCRRRRPICTDDIVDILVFVLPIIGSGMQIVNIMKMNEKGNISILSFSVLAIFLHFVRSLKGSRESFPIVYLDCNGADYQHC</sequence>
<gene>
    <name evidence="2" type="ORF">BGW38_005140</name>
</gene>
<dbReference type="Proteomes" id="UP000780801">
    <property type="component" value="Unassembled WGS sequence"/>
</dbReference>
<dbReference type="EMBL" id="JAABOA010003253">
    <property type="protein sequence ID" value="KAF9578859.1"/>
    <property type="molecule type" value="Genomic_DNA"/>
</dbReference>
<protein>
    <submittedName>
        <fullName evidence="2">Uncharacterized protein</fullName>
    </submittedName>
</protein>
<feature type="transmembrane region" description="Helical" evidence="1">
    <location>
        <begin position="408"/>
        <end position="425"/>
    </location>
</feature>
<evidence type="ECO:0000256" key="1">
    <source>
        <dbReference type="SAM" id="Phobius"/>
    </source>
</evidence>
<keyword evidence="1" id="KW-0812">Transmembrane</keyword>
<evidence type="ECO:0000313" key="3">
    <source>
        <dbReference type="Proteomes" id="UP000780801"/>
    </source>
</evidence>
<accession>A0A9P6KB28</accession>
<dbReference type="AlphaFoldDB" id="A0A9P6KB28"/>
<evidence type="ECO:0000313" key="2">
    <source>
        <dbReference type="EMBL" id="KAF9578859.1"/>
    </source>
</evidence>
<proteinExistence type="predicted"/>
<keyword evidence="1" id="KW-1133">Transmembrane helix</keyword>
<comment type="caution">
    <text evidence="2">The sequence shown here is derived from an EMBL/GenBank/DDBJ whole genome shotgun (WGS) entry which is preliminary data.</text>
</comment>
<dbReference type="OrthoDB" id="2352140at2759"/>
<feature type="transmembrane region" description="Helical" evidence="1">
    <location>
        <begin position="345"/>
        <end position="369"/>
    </location>
</feature>